<evidence type="ECO:0000256" key="6">
    <source>
        <dbReference type="ARBA" id="ARBA00022842"/>
    </source>
</evidence>
<dbReference type="Gene3D" id="3.40.190.80">
    <property type="match status" value="1"/>
</dbReference>
<dbReference type="SUPFAM" id="SSF56655">
    <property type="entry name" value="Carbohydrate phosphatase"/>
    <property type="match status" value="1"/>
</dbReference>
<sequence>MASGGLQEQLSSLEPKLARVLLAIADAVAEIAVVLRGSGHSEVGTANAFGDKQLQADVAADAVVLERLRQCGAVETASSEERPELVPLGGRGYSVAWDPLDGSSILAAGWAVGAIFGVWPGAQLLGRCGQEQSAAAYAVFGPRTILVLARPLTGAGGGGPRSCTVQEFVLGEPRGAGATWALARSDVRIGEKQVFAPANLRAAAEHEPYRRLVDAMVAERYTLRYSGGLVPDIHHILAKGGGVFVNPVLASAPAKLRVLYEVLPLAFVVEAAGGASTHDGRGSALRLAAGACDARSAVALGSPLQVDRACECMAPVD</sequence>
<dbReference type="GO" id="GO:0006002">
    <property type="term" value="P:fructose 6-phosphate metabolic process"/>
    <property type="evidence" value="ECO:0007669"/>
    <property type="project" value="TreeGrafter"/>
</dbReference>
<dbReference type="GO" id="GO:0030388">
    <property type="term" value="P:fructose 1,6-bisphosphate metabolic process"/>
    <property type="evidence" value="ECO:0007669"/>
    <property type="project" value="TreeGrafter"/>
</dbReference>
<gene>
    <name evidence="10" type="ORF">WJX81_000574</name>
</gene>
<keyword evidence="11" id="KW-1185">Reference proteome</keyword>
<dbReference type="InterPro" id="IPR044015">
    <property type="entry name" value="FBPase_C_dom"/>
</dbReference>
<comment type="similarity">
    <text evidence="3">Belongs to the FBPase class 1 family.</text>
</comment>
<dbReference type="InterPro" id="IPR020548">
    <property type="entry name" value="Fructose_bisphosphatase_AS"/>
</dbReference>
<comment type="cofactor">
    <cofactor evidence="1">
        <name>Mg(2+)</name>
        <dbReference type="ChEBI" id="CHEBI:18420"/>
    </cofactor>
</comment>
<evidence type="ECO:0000259" key="9">
    <source>
        <dbReference type="Pfam" id="PF18913"/>
    </source>
</evidence>
<evidence type="ECO:0000259" key="8">
    <source>
        <dbReference type="Pfam" id="PF00316"/>
    </source>
</evidence>
<keyword evidence="4" id="KW-0479">Metal-binding</keyword>
<dbReference type="PRINTS" id="PR01958">
    <property type="entry name" value="S17BPHPHTASE"/>
</dbReference>
<proteinExistence type="inferred from homology"/>
<dbReference type="Gene3D" id="3.30.540.10">
    <property type="entry name" value="Fructose-1,6-Bisphosphatase, subunit A, domain 1"/>
    <property type="match status" value="1"/>
</dbReference>
<evidence type="ECO:0000256" key="7">
    <source>
        <dbReference type="ARBA" id="ARBA00023277"/>
    </source>
</evidence>
<accession>A0AAW1SJN0</accession>
<comment type="caution">
    <text evidence="10">The sequence shown here is derived from an EMBL/GenBank/DDBJ whole genome shotgun (WGS) entry which is preliminary data.</text>
</comment>
<evidence type="ECO:0000313" key="11">
    <source>
        <dbReference type="Proteomes" id="UP001445335"/>
    </source>
</evidence>
<evidence type="ECO:0000313" key="10">
    <source>
        <dbReference type="EMBL" id="KAK9845722.1"/>
    </source>
</evidence>
<evidence type="ECO:0000256" key="3">
    <source>
        <dbReference type="ARBA" id="ARBA00010941"/>
    </source>
</evidence>
<dbReference type="Pfam" id="PF00316">
    <property type="entry name" value="FBPase"/>
    <property type="match status" value="1"/>
</dbReference>
<dbReference type="GO" id="GO:0006094">
    <property type="term" value="P:gluconeogenesis"/>
    <property type="evidence" value="ECO:0007669"/>
    <property type="project" value="TreeGrafter"/>
</dbReference>
<evidence type="ECO:0000256" key="4">
    <source>
        <dbReference type="ARBA" id="ARBA00022723"/>
    </source>
</evidence>
<evidence type="ECO:0008006" key="12">
    <source>
        <dbReference type="Google" id="ProtNLM"/>
    </source>
</evidence>
<dbReference type="InterPro" id="IPR000146">
    <property type="entry name" value="FBPase_class-1"/>
</dbReference>
<evidence type="ECO:0000256" key="1">
    <source>
        <dbReference type="ARBA" id="ARBA00001946"/>
    </source>
</evidence>
<dbReference type="GO" id="GO:0005737">
    <property type="term" value="C:cytoplasm"/>
    <property type="evidence" value="ECO:0007669"/>
    <property type="project" value="TreeGrafter"/>
</dbReference>
<dbReference type="HAMAP" id="MF_01855">
    <property type="entry name" value="FBPase_class1"/>
    <property type="match status" value="1"/>
</dbReference>
<organism evidence="10 11">
    <name type="scientific">Elliptochloris bilobata</name>
    <dbReference type="NCBI Taxonomy" id="381761"/>
    <lineage>
        <taxon>Eukaryota</taxon>
        <taxon>Viridiplantae</taxon>
        <taxon>Chlorophyta</taxon>
        <taxon>core chlorophytes</taxon>
        <taxon>Trebouxiophyceae</taxon>
        <taxon>Trebouxiophyceae incertae sedis</taxon>
        <taxon>Elliptochloris clade</taxon>
        <taxon>Elliptochloris</taxon>
    </lineage>
</organism>
<comment type="pathway">
    <text evidence="2">Carbohydrate biosynthesis; Calvin cycle.</text>
</comment>
<dbReference type="PANTHER" id="PTHR11556:SF35">
    <property type="entry name" value="SEDOHEPTULOSE-1,7-BISPHOSPHATASE, CHLOROPLASTIC"/>
    <property type="match status" value="1"/>
</dbReference>
<dbReference type="Pfam" id="PF18913">
    <property type="entry name" value="FBPase_C"/>
    <property type="match status" value="1"/>
</dbReference>
<keyword evidence="6" id="KW-0460">Magnesium</keyword>
<evidence type="ECO:0000256" key="5">
    <source>
        <dbReference type="ARBA" id="ARBA00022801"/>
    </source>
</evidence>
<dbReference type="PIRSF" id="PIRSF000904">
    <property type="entry name" value="FBPtase_SBPase"/>
    <property type="match status" value="1"/>
</dbReference>
<keyword evidence="7" id="KW-0119">Carbohydrate metabolism</keyword>
<name>A0AAW1SJN0_9CHLO</name>
<dbReference type="GO" id="GO:0042132">
    <property type="term" value="F:fructose 1,6-bisphosphate 1-phosphatase activity"/>
    <property type="evidence" value="ECO:0007669"/>
    <property type="project" value="TreeGrafter"/>
</dbReference>
<protein>
    <recommendedName>
        <fullName evidence="12">Fructose-bisphosphatase</fullName>
    </recommendedName>
</protein>
<dbReference type="AlphaFoldDB" id="A0AAW1SJN0"/>
<dbReference type="InterPro" id="IPR033391">
    <property type="entry name" value="FBPase_N"/>
</dbReference>
<evidence type="ECO:0000256" key="2">
    <source>
        <dbReference type="ARBA" id="ARBA00005215"/>
    </source>
</evidence>
<dbReference type="PROSITE" id="PS00124">
    <property type="entry name" value="FBPASE"/>
    <property type="match status" value="1"/>
</dbReference>
<reference evidence="10 11" key="1">
    <citation type="journal article" date="2024" name="Nat. Commun.">
        <title>Phylogenomics reveals the evolutionary origins of lichenization in chlorophyte algae.</title>
        <authorList>
            <person name="Puginier C."/>
            <person name="Libourel C."/>
            <person name="Otte J."/>
            <person name="Skaloud P."/>
            <person name="Haon M."/>
            <person name="Grisel S."/>
            <person name="Petersen M."/>
            <person name="Berrin J.G."/>
            <person name="Delaux P.M."/>
            <person name="Dal Grande F."/>
            <person name="Keller J."/>
        </authorList>
    </citation>
    <scope>NUCLEOTIDE SEQUENCE [LARGE SCALE GENOMIC DNA]</scope>
    <source>
        <strain evidence="10 11">SAG 245.80</strain>
    </source>
</reference>
<dbReference type="Proteomes" id="UP001445335">
    <property type="component" value="Unassembled WGS sequence"/>
</dbReference>
<keyword evidence="5" id="KW-0378">Hydrolase</keyword>
<dbReference type="GO" id="GO:0046872">
    <property type="term" value="F:metal ion binding"/>
    <property type="evidence" value="ECO:0007669"/>
    <property type="project" value="UniProtKB-KW"/>
</dbReference>
<dbReference type="PANTHER" id="PTHR11556">
    <property type="entry name" value="FRUCTOSE-1,6-BISPHOSPHATASE-RELATED"/>
    <property type="match status" value="1"/>
</dbReference>
<dbReference type="GO" id="GO:0005986">
    <property type="term" value="P:sucrose biosynthetic process"/>
    <property type="evidence" value="ECO:0007669"/>
    <property type="project" value="TreeGrafter"/>
</dbReference>
<dbReference type="GO" id="GO:0006000">
    <property type="term" value="P:fructose metabolic process"/>
    <property type="evidence" value="ECO:0007669"/>
    <property type="project" value="TreeGrafter"/>
</dbReference>
<feature type="domain" description="Fructose-1-6-bisphosphatase class I N-terminal" evidence="8">
    <location>
        <begin position="11"/>
        <end position="149"/>
    </location>
</feature>
<feature type="domain" description="Fructose-1-6-bisphosphatase class 1 C-terminal" evidence="9">
    <location>
        <begin position="191"/>
        <end position="313"/>
    </location>
</feature>
<dbReference type="EMBL" id="JALJOU010000002">
    <property type="protein sequence ID" value="KAK9845722.1"/>
    <property type="molecule type" value="Genomic_DNA"/>
</dbReference>
<dbReference type="InterPro" id="IPR023079">
    <property type="entry name" value="SBPase"/>
</dbReference>